<dbReference type="PANTHER" id="PTHR46907">
    <property type="entry name" value="HEAT SHOCK PROTEIN BETA-7-RELATED"/>
    <property type="match status" value="1"/>
</dbReference>
<dbReference type="EMBL" id="SRMA01025647">
    <property type="protein sequence ID" value="TRY92223.1"/>
    <property type="molecule type" value="Genomic_DNA"/>
</dbReference>
<evidence type="ECO:0000313" key="1">
    <source>
        <dbReference type="EMBL" id="TRY92223.1"/>
    </source>
</evidence>
<accession>A0A553QQF9</accession>
<protein>
    <submittedName>
        <fullName evidence="1">Uncharacterized protein</fullName>
    </submittedName>
</protein>
<dbReference type="STRING" id="623744.A0A553QQF9"/>
<dbReference type="Gene3D" id="2.60.40.790">
    <property type="match status" value="1"/>
</dbReference>
<gene>
    <name evidence="1" type="ORF">DNTS_023799</name>
</gene>
<evidence type="ECO:0000313" key="2">
    <source>
        <dbReference type="Proteomes" id="UP000316079"/>
    </source>
</evidence>
<reference evidence="1 2" key="1">
    <citation type="journal article" date="2019" name="Sci. Data">
        <title>Hybrid genome assembly and annotation of Danionella translucida.</title>
        <authorList>
            <person name="Kadobianskyi M."/>
            <person name="Schulze L."/>
            <person name="Schuelke M."/>
            <person name="Judkewitz B."/>
        </authorList>
    </citation>
    <scope>NUCLEOTIDE SEQUENCE [LARGE SCALE GENOMIC DNA]</scope>
    <source>
        <strain evidence="1 2">Bolton</strain>
    </source>
</reference>
<comment type="caution">
    <text evidence="1">The sequence shown here is derived from an EMBL/GenBank/DDBJ whole genome shotgun (WGS) entry which is preliminary data.</text>
</comment>
<dbReference type="AlphaFoldDB" id="A0A553QQF9"/>
<dbReference type="OrthoDB" id="1431247at2759"/>
<sequence>MVVFEYVMECVSRYSTSSVQSFSDGRRPRLHSCFLEESSILRDDSRPEGESLVDHPSDGESFVGYHGDHQFIPGGSHQLDWSFRDHKQGSKRGVVREMGNNYFLSVDVRGFEPHEVVVLAYNQCVVAGADGIVLDRFSQKSLLPSDMDPLSVTASRTDNILMVWIRRAQNKPQERCVLENTYH</sequence>
<keyword evidence="2" id="KW-1185">Reference proteome</keyword>
<dbReference type="InterPro" id="IPR008978">
    <property type="entry name" value="HSP20-like_chaperone"/>
</dbReference>
<dbReference type="Proteomes" id="UP000316079">
    <property type="component" value="Unassembled WGS sequence"/>
</dbReference>
<dbReference type="SUPFAM" id="SSF49764">
    <property type="entry name" value="HSP20-like chaperones"/>
    <property type="match status" value="1"/>
</dbReference>
<dbReference type="PANTHER" id="PTHR46907:SF1">
    <property type="entry name" value="HEAT SHOCK PROTEIN FAMILY B (SMALL) MEMBER 7"/>
    <property type="match status" value="1"/>
</dbReference>
<name>A0A553QQF9_9TELE</name>
<proteinExistence type="predicted"/>
<organism evidence="1 2">
    <name type="scientific">Danionella cerebrum</name>
    <dbReference type="NCBI Taxonomy" id="2873325"/>
    <lineage>
        <taxon>Eukaryota</taxon>
        <taxon>Metazoa</taxon>
        <taxon>Chordata</taxon>
        <taxon>Craniata</taxon>
        <taxon>Vertebrata</taxon>
        <taxon>Euteleostomi</taxon>
        <taxon>Actinopterygii</taxon>
        <taxon>Neopterygii</taxon>
        <taxon>Teleostei</taxon>
        <taxon>Ostariophysi</taxon>
        <taxon>Cypriniformes</taxon>
        <taxon>Danionidae</taxon>
        <taxon>Danioninae</taxon>
        <taxon>Danionella</taxon>
    </lineage>
</organism>